<dbReference type="EMBL" id="JAHQIW010006984">
    <property type="protein sequence ID" value="KAJ1371466.1"/>
    <property type="molecule type" value="Genomic_DNA"/>
</dbReference>
<protein>
    <submittedName>
        <fullName evidence="2">Uncharacterized protein</fullName>
    </submittedName>
</protein>
<evidence type="ECO:0000313" key="2">
    <source>
        <dbReference type="EMBL" id="KAJ1371466.1"/>
    </source>
</evidence>
<dbReference type="AlphaFoldDB" id="A0AAD5WIS4"/>
<keyword evidence="1" id="KW-0812">Transmembrane</keyword>
<proteinExistence type="predicted"/>
<comment type="caution">
    <text evidence="2">The sequence shown here is derived from an EMBL/GenBank/DDBJ whole genome shotgun (WGS) entry which is preliminary data.</text>
</comment>
<accession>A0AAD5WIS4</accession>
<keyword evidence="3" id="KW-1185">Reference proteome</keyword>
<organism evidence="2 3">
    <name type="scientific">Parelaphostrongylus tenuis</name>
    <name type="common">Meningeal worm</name>
    <dbReference type="NCBI Taxonomy" id="148309"/>
    <lineage>
        <taxon>Eukaryota</taxon>
        <taxon>Metazoa</taxon>
        <taxon>Ecdysozoa</taxon>
        <taxon>Nematoda</taxon>
        <taxon>Chromadorea</taxon>
        <taxon>Rhabditida</taxon>
        <taxon>Rhabditina</taxon>
        <taxon>Rhabditomorpha</taxon>
        <taxon>Strongyloidea</taxon>
        <taxon>Metastrongylidae</taxon>
        <taxon>Parelaphostrongylus</taxon>
    </lineage>
</organism>
<keyword evidence="1" id="KW-0472">Membrane</keyword>
<evidence type="ECO:0000256" key="1">
    <source>
        <dbReference type="SAM" id="Phobius"/>
    </source>
</evidence>
<sequence length="116" mass="13329">MIDIHCDRHYTGSACEWPVCVHGYVDPLRRVCACINHFAPPFCEFCLPGFWGKACDREILPALGDPHLPAFFAHVVIYSIGVIFMLATYYAWNWYRSKPASYQEMKQEAPPPYSII</sequence>
<evidence type="ECO:0000313" key="3">
    <source>
        <dbReference type="Proteomes" id="UP001196413"/>
    </source>
</evidence>
<dbReference type="Proteomes" id="UP001196413">
    <property type="component" value="Unassembled WGS sequence"/>
</dbReference>
<keyword evidence="1" id="KW-1133">Transmembrane helix</keyword>
<gene>
    <name evidence="2" type="ORF">KIN20_033424</name>
</gene>
<name>A0AAD5WIS4_PARTN</name>
<feature type="transmembrane region" description="Helical" evidence="1">
    <location>
        <begin position="71"/>
        <end position="92"/>
    </location>
</feature>
<reference evidence="2" key="1">
    <citation type="submission" date="2021-06" db="EMBL/GenBank/DDBJ databases">
        <title>Parelaphostrongylus tenuis whole genome reference sequence.</title>
        <authorList>
            <person name="Garwood T.J."/>
            <person name="Larsen P.A."/>
            <person name="Fountain-Jones N.M."/>
            <person name="Garbe J.R."/>
            <person name="Macchietto M.G."/>
            <person name="Kania S.A."/>
            <person name="Gerhold R.W."/>
            <person name="Richards J.E."/>
            <person name="Wolf T.M."/>
        </authorList>
    </citation>
    <scope>NUCLEOTIDE SEQUENCE</scope>
    <source>
        <strain evidence="2">MNPRO001-30</strain>
        <tissue evidence="2">Meninges</tissue>
    </source>
</reference>